<keyword evidence="2" id="KW-1185">Reference proteome</keyword>
<dbReference type="PANTHER" id="PTHR37466:SF1">
    <property type="entry name" value="SLR1628 PROTEIN"/>
    <property type="match status" value="1"/>
</dbReference>
<proteinExistence type="predicted"/>
<dbReference type="PANTHER" id="PTHR37466">
    <property type="entry name" value="SLR1628 PROTEIN"/>
    <property type="match status" value="1"/>
</dbReference>
<name>A0A517QXL8_9PLAN</name>
<reference evidence="1 2" key="1">
    <citation type="submission" date="2019-02" db="EMBL/GenBank/DDBJ databases">
        <title>Deep-cultivation of Planctomycetes and their phenomic and genomic characterization uncovers novel biology.</title>
        <authorList>
            <person name="Wiegand S."/>
            <person name="Jogler M."/>
            <person name="Boedeker C."/>
            <person name="Pinto D."/>
            <person name="Vollmers J."/>
            <person name="Rivas-Marin E."/>
            <person name="Kohn T."/>
            <person name="Peeters S.H."/>
            <person name="Heuer A."/>
            <person name="Rast P."/>
            <person name="Oberbeckmann S."/>
            <person name="Bunk B."/>
            <person name="Jeske O."/>
            <person name="Meyerdierks A."/>
            <person name="Storesund J.E."/>
            <person name="Kallscheuer N."/>
            <person name="Luecker S."/>
            <person name="Lage O.M."/>
            <person name="Pohl T."/>
            <person name="Merkel B.J."/>
            <person name="Hornburger P."/>
            <person name="Mueller R.-W."/>
            <person name="Bruemmer F."/>
            <person name="Labrenz M."/>
            <person name="Spormann A.M."/>
            <person name="Op den Camp H."/>
            <person name="Overmann J."/>
            <person name="Amann R."/>
            <person name="Jetten M.S.M."/>
            <person name="Mascher T."/>
            <person name="Medema M.H."/>
            <person name="Devos D.P."/>
            <person name="Kaster A.-K."/>
            <person name="Ovreas L."/>
            <person name="Rohde M."/>
            <person name="Galperin M.Y."/>
            <person name="Jogler C."/>
        </authorList>
    </citation>
    <scope>NUCLEOTIDE SEQUENCE [LARGE SCALE GENOMIC DNA]</scope>
    <source>
        <strain evidence="1 2">Pan189</strain>
    </source>
</reference>
<accession>A0A517QXL8</accession>
<protein>
    <recommendedName>
        <fullName evidence="3">DUF2237 domain-containing protein</fullName>
    </recommendedName>
</protein>
<dbReference type="InterPro" id="IPR018714">
    <property type="entry name" value="DUF2237"/>
</dbReference>
<sequence length="132" mass="14490">MIAPAKPAEPVVETARNVLGEPLKTCSTDPLTGFYRNGCCDTGPEDAGQHTVCAVMTDEFLKFSRDCGNDLITPHPQWNFPGLVDGDHWCLCVLRWKEAFEAGMAPQVVLAATHENALQFVRLEDLKAFAVD</sequence>
<dbReference type="EMBL" id="CP036268">
    <property type="protein sequence ID" value="QDT36354.1"/>
    <property type="molecule type" value="Genomic_DNA"/>
</dbReference>
<dbReference type="KEGG" id="svp:Pan189_07100"/>
<dbReference type="Proteomes" id="UP000317318">
    <property type="component" value="Chromosome"/>
</dbReference>
<dbReference type="Pfam" id="PF09996">
    <property type="entry name" value="DUF2237"/>
    <property type="match status" value="1"/>
</dbReference>
<evidence type="ECO:0000313" key="1">
    <source>
        <dbReference type="EMBL" id="QDT36354.1"/>
    </source>
</evidence>
<evidence type="ECO:0008006" key="3">
    <source>
        <dbReference type="Google" id="ProtNLM"/>
    </source>
</evidence>
<dbReference type="RefSeq" id="WP_145362564.1">
    <property type="nucleotide sequence ID" value="NZ_CP036268.1"/>
</dbReference>
<gene>
    <name evidence="1" type="ORF">Pan189_07100</name>
</gene>
<dbReference type="AlphaFoldDB" id="A0A517QXL8"/>
<dbReference type="Gene3D" id="3.30.56.110">
    <property type="entry name" value="Protein of unknown function DUF2237"/>
    <property type="match status" value="1"/>
</dbReference>
<evidence type="ECO:0000313" key="2">
    <source>
        <dbReference type="Proteomes" id="UP000317318"/>
    </source>
</evidence>
<dbReference type="OrthoDB" id="9792525at2"/>
<organism evidence="1 2">
    <name type="scientific">Stratiformator vulcanicus</name>
    <dbReference type="NCBI Taxonomy" id="2527980"/>
    <lineage>
        <taxon>Bacteria</taxon>
        <taxon>Pseudomonadati</taxon>
        <taxon>Planctomycetota</taxon>
        <taxon>Planctomycetia</taxon>
        <taxon>Planctomycetales</taxon>
        <taxon>Planctomycetaceae</taxon>
        <taxon>Stratiformator</taxon>
    </lineage>
</organism>